<proteinExistence type="predicted"/>
<dbReference type="EMBL" id="KZ293683">
    <property type="protein sequence ID" value="PBK86502.1"/>
    <property type="molecule type" value="Genomic_DNA"/>
</dbReference>
<dbReference type="AlphaFoldDB" id="A0A2H3D514"/>
<sequence length="157" mass="17960">MSSSLRQPPTATTELASENDGIAPVGLAFRVLIQEQDMAFERQHPSYNSRAPVPLPSLYYHLTAVGHAELWEIAVLFFLLLHPPMTRLQYTCPCCARELTIPPFKNRPLRNLIYAWAQLRGHPMPPTVLRDDRGVPHNQPEAQWPFLLRYLHVASRI</sequence>
<dbReference type="InParanoid" id="A0A2H3D514"/>
<evidence type="ECO:0000313" key="2">
    <source>
        <dbReference type="Proteomes" id="UP000217790"/>
    </source>
</evidence>
<reference evidence="2" key="1">
    <citation type="journal article" date="2017" name="Nat. Ecol. Evol.">
        <title>Genome expansion and lineage-specific genetic innovations in the forest pathogenic fungi Armillaria.</title>
        <authorList>
            <person name="Sipos G."/>
            <person name="Prasanna A.N."/>
            <person name="Walter M.C."/>
            <person name="O'Connor E."/>
            <person name="Balint B."/>
            <person name="Krizsan K."/>
            <person name="Kiss B."/>
            <person name="Hess J."/>
            <person name="Varga T."/>
            <person name="Slot J."/>
            <person name="Riley R."/>
            <person name="Boka B."/>
            <person name="Rigling D."/>
            <person name="Barry K."/>
            <person name="Lee J."/>
            <person name="Mihaltcheva S."/>
            <person name="LaButti K."/>
            <person name="Lipzen A."/>
            <person name="Waldron R."/>
            <person name="Moloney N.M."/>
            <person name="Sperisen C."/>
            <person name="Kredics L."/>
            <person name="Vagvoelgyi C."/>
            <person name="Patrignani A."/>
            <person name="Fitzpatrick D."/>
            <person name="Nagy I."/>
            <person name="Doyle S."/>
            <person name="Anderson J.B."/>
            <person name="Grigoriev I.V."/>
            <person name="Gueldener U."/>
            <person name="Muensterkoetter M."/>
            <person name="Nagy L.G."/>
        </authorList>
    </citation>
    <scope>NUCLEOTIDE SEQUENCE [LARGE SCALE GENOMIC DNA]</scope>
    <source>
        <strain evidence="2">Ar21-2</strain>
    </source>
</reference>
<gene>
    <name evidence="1" type="ORF">ARMGADRAFT_1086349</name>
</gene>
<keyword evidence="2" id="KW-1185">Reference proteome</keyword>
<protein>
    <submittedName>
        <fullName evidence="1">Uncharacterized protein</fullName>
    </submittedName>
</protein>
<dbReference type="Proteomes" id="UP000217790">
    <property type="component" value="Unassembled WGS sequence"/>
</dbReference>
<organism evidence="1 2">
    <name type="scientific">Armillaria gallica</name>
    <name type="common">Bulbous honey fungus</name>
    <name type="synonym">Armillaria bulbosa</name>
    <dbReference type="NCBI Taxonomy" id="47427"/>
    <lineage>
        <taxon>Eukaryota</taxon>
        <taxon>Fungi</taxon>
        <taxon>Dikarya</taxon>
        <taxon>Basidiomycota</taxon>
        <taxon>Agaricomycotina</taxon>
        <taxon>Agaricomycetes</taxon>
        <taxon>Agaricomycetidae</taxon>
        <taxon>Agaricales</taxon>
        <taxon>Marasmiineae</taxon>
        <taxon>Physalacriaceae</taxon>
        <taxon>Armillaria</taxon>
    </lineage>
</organism>
<name>A0A2H3D514_ARMGA</name>
<accession>A0A2H3D514</accession>
<evidence type="ECO:0000313" key="1">
    <source>
        <dbReference type="EMBL" id="PBK86502.1"/>
    </source>
</evidence>